<organism evidence="1 2">
    <name type="scientific">Pisolithus microcarpus 441</name>
    <dbReference type="NCBI Taxonomy" id="765257"/>
    <lineage>
        <taxon>Eukaryota</taxon>
        <taxon>Fungi</taxon>
        <taxon>Dikarya</taxon>
        <taxon>Basidiomycota</taxon>
        <taxon>Agaricomycotina</taxon>
        <taxon>Agaricomycetes</taxon>
        <taxon>Agaricomycetidae</taxon>
        <taxon>Boletales</taxon>
        <taxon>Sclerodermatineae</taxon>
        <taxon>Pisolithaceae</taxon>
        <taxon>Pisolithus</taxon>
    </lineage>
</organism>
<accession>A0A0C9Z1H1</accession>
<gene>
    <name evidence="1" type="ORF">PISMIDRAFT_16016</name>
</gene>
<dbReference type="EMBL" id="KN833866">
    <property type="protein sequence ID" value="KIK16147.1"/>
    <property type="molecule type" value="Genomic_DNA"/>
</dbReference>
<reference evidence="2" key="2">
    <citation type="submission" date="2015-01" db="EMBL/GenBank/DDBJ databases">
        <title>Evolutionary Origins and Diversification of the Mycorrhizal Mutualists.</title>
        <authorList>
            <consortium name="DOE Joint Genome Institute"/>
            <consortium name="Mycorrhizal Genomics Consortium"/>
            <person name="Kohler A."/>
            <person name="Kuo A."/>
            <person name="Nagy L.G."/>
            <person name="Floudas D."/>
            <person name="Copeland A."/>
            <person name="Barry K.W."/>
            <person name="Cichocki N."/>
            <person name="Veneault-Fourrey C."/>
            <person name="LaButti K."/>
            <person name="Lindquist E.A."/>
            <person name="Lipzen A."/>
            <person name="Lundell T."/>
            <person name="Morin E."/>
            <person name="Murat C."/>
            <person name="Riley R."/>
            <person name="Ohm R."/>
            <person name="Sun H."/>
            <person name="Tunlid A."/>
            <person name="Henrissat B."/>
            <person name="Grigoriev I.V."/>
            <person name="Hibbett D.S."/>
            <person name="Martin F."/>
        </authorList>
    </citation>
    <scope>NUCLEOTIDE SEQUENCE [LARGE SCALE GENOMIC DNA]</scope>
    <source>
        <strain evidence="2">441</strain>
    </source>
</reference>
<dbReference type="HOGENOM" id="CLU_112989_0_0_1"/>
<dbReference type="Proteomes" id="UP000054018">
    <property type="component" value="Unassembled WGS sequence"/>
</dbReference>
<protein>
    <submittedName>
        <fullName evidence="1">Unplaced genomic scaffold scaffold_182, whole genome shotgun sequence</fullName>
    </submittedName>
</protein>
<proteinExistence type="predicted"/>
<dbReference type="AlphaFoldDB" id="A0A0C9Z1H1"/>
<evidence type="ECO:0000313" key="2">
    <source>
        <dbReference type="Proteomes" id="UP000054018"/>
    </source>
</evidence>
<name>A0A0C9Z1H1_9AGAM</name>
<evidence type="ECO:0000313" key="1">
    <source>
        <dbReference type="EMBL" id="KIK16147.1"/>
    </source>
</evidence>
<dbReference type="STRING" id="765257.A0A0C9Z1H1"/>
<sequence length="176" mass="19339">MAKTNGLEDQAANILEAAGLTEADVNDAPSFGQSTPKPPLILTSTQNLNWPLVPGMESFWDQGLTNGHLDIDGEISHEEESCDVIDPKGGWELDANAAETKEQEDEFEDAVGDKDVLAGELHPVGFFRNCYTVTELSIRYHKFCAPQSSFPVDLQIFACVPIFCYFHATSSIARKM</sequence>
<keyword evidence="2" id="KW-1185">Reference proteome</keyword>
<reference evidence="1 2" key="1">
    <citation type="submission" date="2014-04" db="EMBL/GenBank/DDBJ databases">
        <authorList>
            <consortium name="DOE Joint Genome Institute"/>
            <person name="Kuo A."/>
            <person name="Kohler A."/>
            <person name="Costa M.D."/>
            <person name="Nagy L.G."/>
            <person name="Floudas D."/>
            <person name="Copeland A."/>
            <person name="Barry K.W."/>
            <person name="Cichocki N."/>
            <person name="Veneault-Fourrey C."/>
            <person name="LaButti K."/>
            <person name="Lindquist E.A."/>
            <person name="Lipzen A."/>
            <person name="Lundell T."/>
            <person name="Morin E."/>
            <person name="Murat C."/>
            <person name="Sun H."/>
            <person name="Tunlid A."/>
            <person name="Henrissat B."/>
            <person name="Grigoriev I.V."/>
            <person name="Hibbett D.S."/>
            <person name="Martin F."/>
            <person name="Nordberg H.P."/>
            <person name="Cantor M.N."/>
            <person name="Hua S.X."/>
        </authorList>
    </citation>
    <scope>NUCLEOTIDE SEQUENCE [LARGE SCALE GENOMIC DNA]</scope>
    <source>
        <strain evidence="1 2">441</strain>
    </source>
</reference>